<dbReference type="Proteomes" id="UP001168877">
    <property type="component" value="Unassembled WGS sequence"/>
</dbReference>
<keyword evidence="2" id="KW-1185">Reference proteome</keyword>
<gene>
    <name evidence="1" type="ORF">LWI29_006323</name>
</gene>
<reference evidence="1" key="2">
    <citation type="submission" date="2023-06" db="EMBL/GenBank/DDBJ databases">
        <authorList>
            <person name="Swenson N.G."/>
            <person name="Wegrzyn J.L."/>
            <person name="Mcevoy S.L."/>
        </authorList>
    </citation>
    <scope>NUCLEOTIDE SEQUENCE</scope>
    <source>
        <strain evidence="1">NS2018</strain>
        <tissue evidence="1">Leaf</tissue>
    </source>
</reference>
<organism evidence="1 2">
    <name type="scientific">Acer saccharum</name>
    <name type="common">Sugar maple</name>
    <dbReference type="NCBI Taxonomy" id="4024"/>
    <lineage>
        <taxon>Eukaryota</taxon>
        <taxon>Viridiplantae</taxon>
        <taxon>Streptophyta</taxon>
        <taxon>Embryophyta</taxon>
        <taxon>Tracheophyta</taxon>
        <taxon>Spermatophyta</taxon>
        <taxon>Magnoliopsida</taxon>
        <taxon>eudicotyledons</taxon>
        <taxon>Gunneridae</taxon>
        <taxon>Pentapetalae</taxon>
        <taxon>rosids</taxon>
        <taxon>malvids</taxon>
        <taxon>Sapindales</taxon>
        <taxon>Sapindaceae</taxon>
        <taxon>Hippocastanoideae</taxon>
        <taxon>Acereae</taxon>
        <taxon>Acer</taxon>
    </lineage>
</organism>
<reference evidence="1" key="1">
    <citation type="journal article" date="2022" name="Plant J.">
        <title>Strategies of tolerance reflected in two North American maple genomes.</title>
        <authorList>
            <person name="McEvoy S.L."/>
            <person name="Sezen U.U."/>
            <person name="Trouern-Trend A."/>
            <person name="McMahon S.M."/>
            <person name="Schaberg P.G."/>
            <person name="Yang J."/>
            <person name="Wegrzyn J.L."/>
            <person name="Swenson N.G."/>
        </authorList>
    </citation>
    <scope>NUCLEOTIDE SEQUENCE</scope>
    <source>
        <strain evidence="1">NS2018</strain>
    </source>
</reference>
<proteinExistence type="predicted"/>
<protein>
    <submittedName>
        <fullName evidence="1">Uncharacterized protein</fullName>
    </submittedName>
</protein>
<sequence>MKSEDKWLFKPSSGFTMINPNNSTTTRQAQAYLTQQLHPQIISQSPAPAPRLKNLSASPMASQYSGLVRLRALIRPCVDCVFNQPINTGSFDKSVGYGVVVPTQEHRDATTEDVEASFLLLGHQQTPFSKP</sequence>
<comment type="caution">
    <text evidence="1">The sequence shown here is derived from an EMBL/GenBank/DDBJ whole genome shotgun (WGS) entry which is preliminary data.</text>
</comment>
<name>A0AA39RBP8_ACESA</name>
<evidence type="ECO:0000313" key="2">
    <source>
        <dbReference type="Proteomes" id="UP001168877"/>
    </source>
</evidence>
<accession>A0AA39RBP8</accession>
<dbReference type="EMBL" id="JAUESC010000388">
    <property type="protein sequence ID" value="KAK0570773.1"/>
    <property type="molecule type" value="Genomic_DNA"/>
</dbReference>
<evidence type="ECO:0000313" key="1">
    <source>
        <dbReference type="EMBL" id="KAK0570773.1"/>
    </source>
</evidence>
<dbReference type="AlphaFoldDB" id="A0AA39RBP8"/>